<dbReference type="GO" id="GO:0000139">
    <property type="term" value="C:Golgi membrane"/>
    <property type="evidence" value="ECO:0007669"/>
    <property type="project" value="UniProtKB-SubCell"/>
</dbReference>
<evidence type="ECO:0000256" key="2">
    <source>
        <dbReference type="ARBA" id="ARBA00009063"/>
    </source>
</evidence>
<dbReference type="PROSITE" id="PS50192">
    <property type="entry name" value="T_SNARE"/>
    <property type="match status" value="1"/>
</dbReference>
<dbReference type="InterPro" id="IPR045242">
    <property type="entry name" value="Syntaxin"/>
</dbReference>
<name>A0A6A5H011_CAERE</name>
<organism evidence="12 13">
    <name type="scientific">Caenorhabditis remanei</name>
    <name type="common">Caenorhabditis vulgaris</name>
    <dbReference type="NCBI Taxonomy" id="31234"/>
    <lineage>
        <taxon>Eukaryota</taxon>
        <taxon>Metazoa</taxon>
        <taxon>Ecdysozoa</taxon>
        <taxon>Nematoda</taxon>
        <taxon>Chromadorea</taxon>
        <taxon>Rhabditida</taxon>
        <taxon>Rhabditina</taxon>
        <taxon>Rhabditomorpha</taxon>
        <taxon>Rhabditoidea</taxon>
        <taxon>Rhabditidae</taxon>
        <taxon>Peloderinae</taxon>
        <taxon>Caenorhabditis</taxon>
    </lineage>
</organism>
<comment type="subcellular location">
    <subcellularLocation>
        <location evidence="1">Golgi apparatus membrane</location>
        <topology evidence="1">Single-pass type IV membrane protein</topology>
    </subcellularLocation>
</comment>
<evidence type="ECO:0000256" key="9">
    <source>
        <dbReference type="ARBA" id="ARBA00023136"/>
    </source>
</evidence>
<reference evidence="12 13" key="1">
    <citation type="submission" date="2019-12" db="EMBL/GenBank/DDBJ databases">
        <title>Chromosome-level assembly of the Caenorhabditis remanei genome.</title>
        <authorList>
            <person name="Teterina A.A."/>
            <person name="Willis J.H."/>
            <person name="Phillips P.C."/>
        </authorList>
    </citation>
    <scope>NUCLEOTIDE SEQUENCE [LARGE SCALE GENOMIC DNA]</scope>
    <source>
        <strain evidence="12 13">PX506</strain>
        <tissue evidence="12">Whole organism</tissue>
    </source>
</reference>
<proteinExistence type="inferred from homology"/>
<evidence type="ECO:0000256" key="5">
    <source>
        <dbReference type="ARBA" id="ARBA00022927"/>
    </source>
</evidence>
<keyword evidence="6 10" id="KW-1133">Transmembrane helix</keyword>
<dbReference type="GO" id="GO:0005484">
    <property type="term" value="F:SNAP receptor activity"/>
    <property type="evidence" value="ECO:0007669"/>
    <property type="project" value="TreeGrafter"/>
</dbReference>
<dbReference type="EMBL" id="WUAV01000003">
    <property type="protein sequence ID" value="KAF1760289.1"/>
    <property type="molecule type" value="Genomic_DNA"/>
</dbReference>
<dbReference type="GeneID" id="9810543"/>
<keyword evidence="5" id="KW-0653">Protein transport</keyword>
<dbReference type="Pfam" id="PF05739">
    <property type="entry name" value="SNARE"/>
    <property type="match status" value="1"/>
</dbReference>
<dbReference type="GO" id="GO:0006906">
    <property type="term" value="P:vesicle fusion"/>
    <property type="evidence" value="ECO:0007669"/>
    <property type="project" value="TreeGrafter"/>
</dbReference>
<dbReference type="GO" id="GO:0006886">
    <property type="term" value="P:intracellular protein transport"/>
    <property type="evidence" value="ECO:0007669"/>
    <property type="project" value="TreeGrafter"/>
</dbReference>
<feature type="transmembrane region" description="Helical" evidence="10">
    <location>
        <begin position="312"/>
        <end position="331"/>
    </location>
</feature>
<feature type="domain" description="T-SNARE coiled-coil homology" evidence="11">
    <location>
        <begin position="240"/>
        <end position="302"/>
    </location>
</feature>
<evidence type="ECO:0000256" key="1">
    <source>
        <dbReference type="ARBA" id="ARBA00004409"/>
    </source>
</evidence>
<comment type="caution">
    <text evidence="12">The sequence shown here is derived from an EMBL/GenBank/DDBJ whole genome shotgun (WGS) entry which is preliminary data.</text>
</comment>
<accession>A0A6A5H011</accession>
<keyword evidence="4 10" id="KW-0812">Transmembrane</keyword>
<comment type="similarity">
    <text evidence="2">Belongs to the syntaxin family.</text>
</comment>
<keyword evidence="3" id="KW-0813">Transport</keyword>
<evidence type="ECO:0000313" key="12">
    <source>
        <dbReference type="EMBL" id="KAF1760289.1"/>
    </source>
</evidence>
<evidence type="ECO:0000256" key="8">
    <source>
        <dbReference type="ARBA" id="ARBA00023054"/>
    </source>
</evidence>
<evidence type="ECO:0000256" key="10">
    <source>
        <dbReference type="SAM" id="Phobius"/>
    </source>
</evidence>
<dbReference type="InterPro" id="IPR010989">
    <property type="entry name" value="SNARE"/>
</dbReference>
<dbReference type="Proteomes" id="UP000483820">
    <property type="component" value="Chromosome III"/>
</dbReference>
<keyword evidence="9 10" id="KW-0472">Membrane</keyword>
<evidence type="ECO:0000313" key="13">
    <source>
        <dbReference type="Proteomes" id="UP000483820"/>
    </source>
</evidence>
<dbReference type="SUPFAM" id="SSF47661">
    <property type="entry name" value="t-snare proteins"/>
    <property type="match status" value="1"/>
</dbReference>
<dbReference type="RefSeq" id="XP_053586455.1">
    <property type="nucleotide sequence ID" value="XM_053726878.1"/>
</dbReference>
<dbReference type="CTD" id="9810543"/>
<dbReference type="KEGG" id="crq:GCK72_008536"/>
<dbReference type="Gene3D" id="1.20.5.110">
    <property type="match status" value="1"/>
</dbReference>
<dbReference type="CDD" id="cd15845">
    <property type="entry name" value="SNARE_syntaxin16"/>
    <property type="match status" value="1"/>
</dbReference>
<sequence>MPLSRMATSSISTAAAAAKKNEVYGTTRNLTEVFMLLRSNAHQSRLIYKDDSDVIVRSRGDEERMALVELEDGRQETEEEPVWIHTADQVEFEFERVQRRLDELGEAQRKHISRPNFGDEAFEKEEKLMEQTTEHVTQMLTHCQRLIRMISGSHGKEKPMQQKLRENAAATLSLTLSQITDEFRGRQLKYLSDIQNRSRNVDNYLITTDPLIDAPNWAELEVSPSTELSMAQLQQFMNNDREVREREKEVMAVNSSIRELNTLFQDLSQMIVDQGSVIDRIDYNVEQSTIRVSKAVEDVFKAERYQRGNKKMHCICILTVAIIFVLILIIATKL</sequence>
<evidence type="ECO:0000256" key="6">
    <source>
        <dbReference type="ARBA" id="ARBA00022989"/>
    </source>
</evidence>
<dbReference type="AlphaFoldDB" id="A0A6A5H011"/>
<dbReference type="PANTHER" id="PTHR19957">
    <property type="entry name" value="SYNTAXIN"/>
    <property type="match status" value="1"/>
</dbReference>
<evidence type="ECO:0000256" key="4">
    <source>
        <dbReference type="ARBA" id="ARBA00022692"/>
    </source>
</evidence>
<dbReference type="GO" id="GO:0048278">
    <property type="term" value="P:vesicle docking"/>
    <property type="evidence" value="ECO:0007669"/>
    <property type="project" value="TreeGrafter"/>
</dbReference>
<dbReference type="Gene3D" id="1.20.58.70">
    <property type="match status" value="1"/>
</dbReference>
<evidence type="ECO:0000256" key="7">
    <source>
        <dbReference type="ARBA" id="ARBA00023034"/>
    </source>
</evidence>
<gene>
    <name evidence="12" type="ORF">GCK72_008536</name>
</gene>
<evidence type="ECO:0000256" key="3">
    <source>
        <dbReference type="ARBA" id="ARBA00022448"/>
    </source>
</evidence>
<dbReference type="SMART" id="SM00397">
    <property type="entry name" value="t_SNARE"/>
    <property type="match status" value="1"/>
</dbReference>
<dbReference type="GO" id="GO:0000149">
    <property type="term" value="F:SNARE binding"/>
    <property type="evidence" value="ECO:0007669"/>
    <property type="project" value="TreeGrafter"/>
</dbReference>
<evidence type="ECO:0000259" key="11">
    <source>
        <dbReference type="PROSITE" id="PS50192"/>
    </source>
</evidence>
<dbReference type="GO" id="GO:0031201">
    <property type="term" value="C:SNARE complex"/>
    <property type="evidence" value="ECO:0007669"/>
    <property type="project" value="TreeGrafter"/>
</dbReference>
<dbReference type="InterPro" id="IPR000727">
    <property type="entry name" value="T_SNARE_dom"/>
</dbReference>
<protein>
    <recommendedName>
        <fullName evidence="11">t-SNARE coiled-coil homology domain-containing protein</fullName>
    </recommendedName>
</protein>
<dbReference type="PANTHER" id="PTHR19957:SF83">
    <property type="entry name" value="SYNTAXIN-16"/>
    <property type="match status" value="1"/>
</dbReference>
<keyword evidence="8" id="KW-0175">Coiled coil</keyword>
<keyword evidence="7" id="KW-0333">Golgi apparatus</keyword>